<dbReference type="InterPro" id="IPR018750">
    <property type="entry name" value="DUF2306_membrane"/>
</dbReference>
<proteinExistence type="predicted"/>
<comment type="caution">
    <text evidence="2">The sequence shown here is derived from an EMBL/GenBank/DDBJ whole genome shotgun (WGS) entry which is preliminary data.</text>
</comment>
<organism evidence="2 3">
    <name type="scientific">Umezawaea endophytica</name>
    <dbReference type="NCBI Taxonomy" id="1654476"/>
    <lineage>
        <taxon>Bacteria</taxon>
        <taxon>Bacillati</taxon>
        <taxon>Actinomycetota</taxon>
        <taxon>Actinomycetes</taxon>
        <taxon>Pseudonocardiales</taxon>
        <taxon>Pseudonocardiaceae</taxon>
        <taxon>Umezawaea</taxon>
    </lineage>
</organism>
<accession>A0A9X2VZD3</accession>
<feature type="transmembrane region" description="Helical" evidence="1">
    <location>
        <begin position="56"/>
        <end position="75"/>
    </location>
</feature>
<feature type="transmembrane region" description="Helical" evidence="1">
    <location>
        <begin position="81"/>
        <end position="99"/>
    </location>
</feature>
<reference evidence="2" key="1">
    <citation type="submission" date="2022-08" db="EMBL/GenBank/DDBJ databases">
        <authorList>
            <person name="Tistechok S."/>
            <person name="Samborskyy M."/>
            <person name="Roman I."/>
        </authorList>
    </citation>
    <scope>NUCLEOTIDE SEQUENCE</scope>
    <source>
        <strain evidence="2">DSM 103496</strain>
    </source>
</reference>
<protein>
    <submittedName>
        <fullName evidence="2">Uncharacterized protein</fullName>
    </submittedName>
</protein>
<keyword evidence="1" id="KW-1133">Transmembrane helix</keyword>
<sequence>MAIEPVVIGGIPIPDNRPVFLAVLGVHVVAGTAAVIAGAAAALFRKRRGPHPRAGRIYFLSLVVVFVSLTTLSVLRWPANTHLLVIGTIAFAAGAIGLWARRRGRRNWPRVHGTFMGVSYIGLLTGFYVDNGPNLPLWRELPPASFWVLPTIIGVPVLVLALRRNTGRDGR</sequence>
<dbReference type="EMBL" id="JANYMP010000053">
    <property type="protein sequence ID" value="MCS7484764.1"/>
    <property type="molecule type" value="Genomic_DNA"/>
</dbReference>
<dbReference type="RefSeq" id="WP_259630209.1">
    <property type="nucleotide sequence ID" value="NZ_JANYMP010000053.1"/>
</dbReference>
<feature type="transmembrane region" description="Helical" evidence="1">
    <location>
        <begin position="144"/>
        <end position="162"/>
    </location>
</feature>
<keyword evidence="3" id="KW-1185">Reference proteome</keyword>
<feature type="transmembrane region" description="Helical" evidence="1">
    <location>
        <begin position="111"/>
        <end position="129"/>
    </location>
</feature>
<evidence type="ECO:0000313" key="3">
    <source>
        <dbReference type="Proteomes" id="UP001141259"/>
    </source>
</evidence>
<dbReference type="AlphaFoldDB" id="A0A9X2VZD3"/>
<keyword evidence="1" id="KW-0472">Membrane</keyword>
<gene>
    <name evidence="2" type="ORF">NZH93_48730</name>
</gene>
<name>A0A9X2VZD3_9PSEU</name>
<evidence type="ECO:0000256" key="1">
    <source>
        <dbReference type="SAM" id="Phobius"/>
    </source>
</evidence>
<keyword evidence="1" id="KW-0812">Transmembrane</keyword>
<evidence type="ECO:0000313" key="2">
    <source>
        <dbReference type="EMBL" id="MCS7484764.1"/>
    </source>
</evidence>
<feature type="transmembrane region" description="Helical" evidence="1">
    <location>
        <begin position="20"/>
        <end position="44"/>
    </location>
</feature>
<dbReference type="Pfam" id="PF10067">
    <property type="entry name" value="DUF2306"/>
    <property type="match status" value="1"/>
</dbReference>
<dbReference type="Proteomes" id="UP001141259">
    <property type="component" value="Unassembled WGS sequence"/>
</dbReference>